<feature type="domain" description="Alcohol dehydrogenase iron-type/glycerol dehydrogenase GldA" evidence="7">
    <location>
        <begin position="22"/>
        <end position="194"/>
    </location>
</feature>
<evidence type="ECO:0000256" key="6">
    <source>
        <dbReference type="ARBA" id="ARBA00049496"/>
    </source>
</evidence>
<comment type="catalytic activity">
    <reaction evidence="6">
        <text>4-hydroxybutanoate + 2-oxoglutarate = (R)-2-hydroxyglutarate + succinate semialdehyde</text>
        <dbReference type="Rhea" id="RHEA:24734"/>
        <dbReference type="ChEBI" id="CHEBI:15801"/>
        <dbReference type="ChEBI" id="CHEBI:16724"/>
        <dbReference type="ChEBI" id="CHEBI:16810"/>
        <dbReference type="ChEBI" id="CHEBI:57706"/>
        <dbReference type="EC" id="1.1.99.24"/>
    </reaction>
</comment>
<evidence type="ECO:0000259" key="7">
    <source>
        <dbReference type="Pfam" id="PF00465"/>
    </source>
</evidence>
<evidence type="ECO:0000256" key="5">
    <source>
        <dbReference type="ARBA" id="ARBA00023002"/>
    </source>
</evidence>
<dbReference type="EMBL" id="FTRV01000013">
    <property type="protein sequence ID" value="SPM29482.1"/>
    <property type="molecule type" value="Genomic_DNA"/>
</dbReference>
<evidence type="ECO:0000313" key="10">
    <source>
        <dbReference type="Proteomes" id="UP000241595"/>
    </source>
</evidence>
<dbReference type="EC" id="1.1.99.24" evidence="3"/>
<dbReference type="Pfam" id="PF00465">
    <property type="entry name" value="Fe-ADH"/>
    <property type="match status" value="1"/>
</dbReference>
<name>A0A2U3NDA8_9MYCO</name>
<dbReference type="RefSeq" id="WP_077100256.1">
    <property type="nucleotide sequence ID" value="NZ_LT717701.1"/>
</dbReference>
<dbReference type="Gene3D" id="3.40.50.1970">
    <property type="match status" value="1"/>
</dbReference>
<dbReference type="GO" id="GO:0046872">
    <property type="term" value="F:metal ion binding"/>
    <property type="evidence" value="ECO:0007669"/>
    <property type="project" value="InterPro"/>
</dbReference>
<evidence type="ECO:0000256" key="4">
    <source>
        <dbReference type="ARBA" id="ARBA00022946"/>
    </source>
</evidence>
<reference evidence="9 10" key="1">
    <citation type="submission" date="2017-01" db="EMBL/GenBank/DDBJ databases">
        <authorList>
            <consortium name="Urmite Genomes"/>
        </authorList>
    </citation>
    <scope>NUCLEOTIDE SEQUENCE [LARGE SCALE GENOMIC DNA]</scope>
    <source>
        <strain evidence="9 10">AB308</strain>
    </source>
</reference>
<gene>
    <name evidence="9" type="ORF">MTAB308_2974</name>
</gene>
<dbReference type="InterPro" id="IPR056798">
    <property type="entry name" value="ADH_Fe_C"/>
</dbReference>
<dbReference type="FunFam" id="3.40.50.1970:FF:000003">
    <property type="entry name" value="Alcohol dehydrogenase, iron-containing"/>
    <property type="match status" value="1"/>
</dbReference>
<proteinExistence type="inferred from homology"/>
<dbReference type="InterPro" id="IPR042157">
    <property type="entry name" value="HOT"/>
</dbReference>
<dbReference type="PANTHER" id="PTHR11496">
    <property type="entry name" value="ALCOHOL DEHYDROGENASE"/>
    <property type="match status" value="1"/>
</dbReference>
<dbReference type="CDD" id="cd08190">
    <property type="entry name" value="HOT"/>
    <property type="match status" value="1"/>
</dbReference>
<dbReference type="AlphaFoldDB" id="A0A2U3NDA8"/>
<feature type="domain" description="Fe-containing alcohol dehydrogenase-like C-terminal" evidence="8">
    <location>
        <begin position="240"/>
        <end position="432"/>
    </location>
</feature>
<evidence type="ECO:0000256" key="2">
    <source>
        <dbReference type="ARBA" id="ARBA00010005"/>
    </source>
</evidence>
<keyword evidence="4" id="KW-0809">Transit peptide</keyword>
<evidence type="ECO:0000313" key="9">
    <source>
        <dbReference type="EMBL" id="SPM29482.1"/>
    </source>
</evidence>
<keyword evidence="5" id="KW-0560">Oxidoreductase</keyword>
<evidence type="ECO:0000256" key="1">
    <source>
        <dbReference type="ARBA" id="ARBA00000813"/>
    </source>
</evidence>
<keyword evidence="10" id="KW-1185">Reference proteome</keyword>
<accession>A0A2U3NDA8</accession>
<dbReference type="OrthoDB" id="323926at2"/>
<dbReference type="Gene3D" id="1.20.1090.10">
    <property type="entry name" value="Dehydroquinate synthase-like - alpha domain"/>
    <property type="match status" value="1"/>
</dbReference>
<dbReference type="SUPFAM" id="SSF56796">
    <property type="entry name" value="Dehydroquinate synthase-like"/>
    <property type="match status" value="1"/>
</dbReference>
<dbReference type="GO" id="GO:0047988">
    <property type="term" value="F:hydroxyacid-oxoacid transhydrogenase activity"/>
    <property type="evidence" value="ECO:0007669"/>
    <property type="project" value="UniProtKB-EC"/>
</dbReference>
<dbReference type="PANTHER" id="PTHR11496:SF83">
    <property type="entry name" value="HYDROXYACID-OXOACID TRANSHYDROGENASE, MITOCHONDRIAL"/>
    <property type="match status" value="1"/>
</dbReference>
<evidence type="ECO:0000256" key="3">
    <source>
        <dbReference type="ARBA" id="ARBA00013182"/>
    </source>
</evidence>
<protein>
    <recommendedName>
        <fullName evidence="3">hydroxyacid-oxoacid transhydrogenase</fullName>
        <ecNumber evidence="3">1.1.99.24</ecNumber>
    </recommendedName>
</protein>
<organism evidence="9 10">
    <name type="scientific">Mycobacterium terramassiliense</name>
    <dbReference type="NCBI Taxonomy" id="1841859"/>
    <lineage>
        <taxon>Bacteria</taxon>
        <taxon>Bacillati</taxon>
        <taxon>Actinomycetota</taxon>
        <taxon>Actinomycetes</taxon>
        <taxon>Mycobacteriales</taxon>
        <taxon>Mycobacteriaceae</taxon>
        <taxon>Mycobacterium</taxon>
    </lineage>
</organism>
<dbReference type="GO" id="GO:0004022">
    <property type="term" value="F:alcohol dehydrogenase (NAD+) activity"/>
    <property type="evidence" value="ECO:0007669"/>
    <property type="project" value="InterPro"/>
</dbReference>
<dbReference type="InterPro" id="IPR039697">
    <property type="entry name" value="Alcohol_dehydrogenase_Fe"/>
</dbReference>
<dbReference type="Pfam" id="PF25137">
    <property type="entry name" value="ADH_Fe_C"/>
    <property type="match status" value="1"/>
</dbReference>
<evidence type="ECO:0000259" key="8">
    <source>
        <dbReference type="Pfam" id="PF25137"/>
    </source>
</evidence>
<dbReference type="STRING" id="1841859.GCA_900157385_02974"/>
<dbReference type="Proteomes" id="UP000241595">
    <property type="component" value="Unassembled WGS sequence"/>
</dbReference>
<comment type="similarity">
    <text evidence="2">Belongs to the iron-containing alcohol dehydrogenase family. Hydroxyacid-oxoacid transhydrogenase subfamily.</text>
</comment>
<sequence length="435" mass="45547">MACCDYPIAAADCDGAFTVDASRLTFGRGCLAEVGDRAGALGLRRVALFSDAVVAGLPIFAKARDSLVAAGLDVVAYTDVHVEPTDASFRDAARFARECNPDGYVSLGGGSVIDTCKAANLYATHPADLLTYVNAPIGEGKPVPGPLKPHIACPTTAGTGSEVTGIAIFDLVSMSAKTGIAAPALRPTEALVDPDCTASLPREVVAAAGLDVLSHALESYTARPYVRRRAAARPSLRPMSQGANPWSDLGCREALRVLGQFLERAVNDASDTQAREEMMWAATLAGIAFGNAGVHAPHGMAYAVAGLVRDFRPSGYPVDEPLVPHGMAVILNAPSSFRFTAEVSPERHLEGARLLGADTQGAGASDAGEVLAGELIRIMRAVGMPNGLGGVGYTDDDVAALTEGAYPQQRLLQNAPREMSKPVLADLFRQAMRYW</sequence>
<dbReference type="InterPro" id="IPR001670">
    <property type="entry name" value="ADH_Fe/GldA"/>
</dbReference>
<comment type="catalytic activity">
    <reaction evidence="1">
        <text>(S)-3-hydroxybutanoate + 2-oxoglutarate = (R)-2-hydroxyglutarate + acetoacetate</text>
        <dbReference type="Rhea" id="RHEA:23048"/>
        <dbReference type="ChEBI" id="CHEBI:11047"/>
        <dbReference type="ChEBI" id="CHEBI:13705"/>
        <dbReference type="ChEBI" id="CHEBI:15801"/>
        <dbReference type="ChEBI" id="CHEBI:16810"/>
        <dbReference type="EC" id="1.1.99.24"/>
    </reaction>
</comment>